<evidence type="ECO:0000259" key="5">
    <source>
        <dbReference type="PROSITE" id="PS01124"/>
    </source>
</evidence>
<dbReference type="Pfam" id="PF00072">
    <property type="entry name" value="Response_reg"/>
    <property type="match status" value="1"/>
</dbReference>
<accession>A0A917DNL3</accession>
<gene>
    <name evidence="7" type="ORF">GCM10010911_06480</name>
</gene>
<evidence type="ECO:0000256" key="1">
    <source>
        <dbReference type="ARBA" id="ARBA00023015"/>
    </source>
</evidence>
<dbReference type="PROSITE" id="PS00041">
    <property type="entry name" value="HTH_ARAC_FAMILY_1"/>
    <property type="match status" value="1"/>
</dbReference>
<comment type="caution">
    <text evidence="7">The sequence shown here is derived from an EMBL/GenBank/DDBJ whole genome shotgun (WGS) entry which is preliminary data.</text>
</comment>
<dbReference type="AlphaFoldDB" id="A0A917DNL3"/>
<organism evidence="7 8">
    <name type="scientific">Paenibacillus nasutitermitis</name>
    <dbReference type="NCBI Taxonomy" id="1652958"/>
    <lineage>
        <taxon>Bacteria</taxon>
        <taxon>Bacillati</taxon>
        <taxon>Bacillota</taxon>
        <taxon>Bacilli</taxon>
        <taxon>Bacillales</taxon>
        <taxon>Paenibacillaceae</taxon>
        <taxon>Paenibacillus</taxon>
    </lineage>
</organism>
<dbReference type="RefSeq" id="WP_188989055.1">
    <property type="nucleotide sequence ID" value="NZ_BMHP01000001.1"/>
</dbReference>
<proteinExistence type="predicted"/>
<evidence type="ECO:0000313" key="7">
    <source>
        <dbReference type="EMBL" id="GGD51630.1"/>
    </source>
</evidence>
<evidence type="ECO:0008006" key="9">
    <source>
        <dbReference type="Google" id="ProtNLM"/>
    </source>
</evidence>
<dbReference type="PROSITE" id="PS50110">
    <property type="entry name" value="RESPONSE_REGULATORY"/>
    <property type="match status" value="1"/>
</dbReference>
<dbReference type="PANTHER" id="PTHR43280">
    <property type="entry name" value="ARAC-FAMILY TRANSCRIPTIONAL REGULATOR"/>
    <property type="match status" value="1"/>
</dbReference>
<dbReference type="SMART" id="SM00448">
    <property type="entry name" value="REC"/>
    <property type="match status" value="1"/>
</dbReference>
<dbReference type="Pfam" id="PF12833">
    <property type="entry name" value="HTH_18"/>
    <property type="match status" value="1"/>
</dbReference>
<evidence type="ECO:0000256" key="3">
    <source>
        <dbReference type="ARBA" id="ARBA00023163"/>
    </source>
</evidence>
<dbReference type="GO" id="GO:0043565">
    <property type="term" value="F:sequence-specific DNA binding"/>
    <property type="evidence" value="ECO:0007669"/>
    <property type="project" value="InterPro"/>
</dbReference>
<keyword evidence="3" id="KW-0804">Transcription</keyword>
<dbReference type="InterPro" id="IPR011006">
    <property type="entry name" value="CheY-like_superfamily"/>
</dbReference>
<evidence type="ECO:0000313" key="8">
    <source>
        <dbReference type="Proteomes" id="UP000612456"/>
    </source>
</evidence>
<sequence>MRRILIVDDEPIIVNSLYQLLQEGGTRDIELFRAGNAFQALERMNRTRIDLIITDVRMPGLSGIQLQERIMSRWPTCRIIFLTGYNEFEYAQAAIRNGGVVDYLLKNQSEELLVTAVDRALNELEDQERSTRQTLLEQDRLRAALPALQQKLLTGLIEGQQASLSGLKEDFQQCDIRLFPERPVMLVVGRIDSKESKEASGSLSGLARDCLHVVERELSSAATAVSVVYENDRLLWILQPRIWLFPDTDEEGIADAALSQDWSYLHSSIDSLTEAAQEACSTMLGAAVSFAIGSKSCSWAEIGPRYHYLKMLLRQSSGTGTELLIRESGIHPPDEQPRLPRAASGLAEGIEKLQRMLEEDRYEEFTDYYRQLMLPADSRIPDGERQSELFYSLSSMMVSFAIRSGVFHELAMRTDMESITRIDAHASWSGIVEAFDTYADLLRESRQGSPDDRTSRLVRSIRRYVEENIGGDLSLTALSGLVHHSPTYLSRLYKKTTGVMLFEYITERRMDKAKSLLADDRLKIHEIASAVGYESAAHFTRAFKKIMGQTPQQYRNRC</sequence>
<feature type="domain" description="Response regulatory" evidence="6">
    <location>
        <begin position="3"/>
        <end position="121"/>
    </location>
</feature>
<keyword evidence="8" id="KW-1185">Reference proteome</keyword>
<dbReference type="SUPFAM" id="SSF46689">
    <property type="entry name" value="Homeodomain-like"/>
    <property type="match status" value="2"/>
</dbReference>
<dbReference type="CDD" id="cd17536">
    <property type="entry name" value="REC_YesN-like"/>
    <property type="match status" value="1"/>
</dbReference>
<dbReference type="EMBL" id="BMHP01000001">
    <property type="protein sequence ID" value="GGD51630.1"/>
    <property type="molecule type" value="Genomic_DNA"/>
</dbReference>
<dbReference type="PROSITE" id="PS01124">
    <property type="entry name" value="HTH_ARAC_FAMILY_2"/>
    <property type="match status" value="1"/>
</dbReference>
<dbReference type="InterPro" id="IPR020449">
    <property type="entry name" value="Tscrpt_reg_AraC-type_HTH"/>
</dbReference>
<keyword evidence="1" id="KW-0805">Transcription regulation</keyword>
<keyword evidence="4" id="KW-0597">Phosphoprotein</keyword>
<keyword evidence="2" id="KW-0238">DNA-binding</keyword>
<dbReference type="PRINTS" id="PR00032">
    <property type="entry name" value="HTHARAC"/>
</dbReference>
<reference evidence="7" key="2">
    <citation type="submission" date="2020-09" db="EMBL/GenBank/DDBJ databases">
        <authorList>
            <person name="Sun Q."/>
            <person name="Zhou Y."/>
        </authorList>
    </citation>
    <scope>NUCLEOTIDE SEQUENCE</scope>
    <source>
        <strain evidence="7">CGMCC 1.15178</strain>
    </source>
</reference>
<dbReference type="Gene3D" id="3.40.50.2300">
    <property type="match status" value="1"/>
</dbReference>
<dbReference type="SMART" id="SM00342">
    <property type="entry name" value="HTH_ARAC"/>
    <property type="match status" value="1"/>
</dbReference>
<dbReference type="GO" id="GO:0000160">
    <property type="term" value="P:phosphorelay signal transduction system"/>
    <property type="evidence" value="ECO:0007669"/>
    <property type="project" value="InterPro"/>
</dbReference>
<dbReference type="GO" id="GO:0003700">
    <property type="term" value="F:DNA-binding transcription factor activity"/>
    <property type="evidence" value="ECO:0007669"/>
    <property type="project" value="InterPro"/>
</dbReference>
<dbReference type="PANTHER" id="PTHR43280:SF28">
    <property type="entry name" value="HTH-TYPE TRANSCRIPTIONAL ACTIVATOR RHAS"/>
    <property type="match status" value="1"/>
</dbReference>
<feature type="modified residue" description="4-aspartylphosphate" evidence="4">
    <location>
        <position position="55"/>
    </location>
</feature>
<dbReference type="InterPro" id="IPR018062">
    <property type="entry name" value="HTH_AraC-typ_CS"/>
</dbReference>
<evidence type="ECO:0000259" key="6">
    <source>
        <dbReference type="PROSITE" id="PS50110"/>
    </source>
</evidence>
<protein>
    <recommendedName>
        <fullName evidence="9">Response regulator</fullName>
    </recommendedName>
</protein>
<dbReference type="InterPro" id="IPR009057">
    <property type="entry name" value="Homeodomain-like_sf"/>
</dbReference>
<dbReference type="SUPFAM" id="SSF52172">
    <property type="entry name" value="CheY-like"/>
    <property type="match status" value="1"/>
</dbReference>
<evidence type="ECO:0000256" key="4">
    <source>
        <dbReference type="PROSITE-ProRule" id="PRU00169"/>
    </source>
</evidence>
<evidence type="ECO:0000256" key="2">
    <source>
        <dbReference type="ARBA" id="ARBA00023125"/>
    </source>
</evidence>
<feature type="domain" description="HTH araC/xylS-type" evidence="5">
    <location>
        <begin position="459"/>
        <end position="557"/>
    </location>
</feature>
<name>A0A917DNL3_9BACL</name>
<reference evidence="7" key="1">
    <citation type="journal article" date="2014" name="Int. J. Syst. Evol. Microbiol.">
        <title>Complete genome sequence of Corynebacterium casei LMG S-19264T (=DSM 44701T), isolated from a smear-ripened cheese.</title>
        <authorList>
            <consortium name="US DOE Joint Genome Institute (JGI-PGF)"/>
            <person name="Walter F."/>
            <person name="Albersmeier A."/>
            <person name="Kalinowski J."/>
            <person name="Ruckert C."/>
        </authorList>
    </citation>
    <scope>NUCLEOTIDE SEQUENCE</scope>
    <source>
        <strain evidence="7">CGMCC 1.15178</strain>
    </source>
</reference>
<dbReference type="InterPro" id="IPR001789">
    <property type="entry name" value="Sig_transdc_resp-reg_receiver"/>
</dbReference>
<dbReference type="Proteomes" id="UP000612456">
    <property type="component" value="Unassembled WGS sequence"/>
</dbReference>
<dbReference type="Gene3D" id="1.10.10.60">
    <property type="entry name" value="Homeodomain-like"/>
    <property type="match status" value="2"/>
</dbReference>
<dbReference type="InterPro" id="IPR018060">
    <property type="entry name" value="HTH_AraC"/>
</dbReference>